<evidence type="ECO:0000256" key="14">
    <source>
        <dbReference type="ARBA" id="ARBA00039880"/>
    </source>
</evidence>
<dbReference type="SMART" id="SM00676">
    <property type="entry name" value="DM10"/>
    <property type="match status" value="3"/>
</dbReference>
<dbReference type="Pfam" id="PF04930">
    <property type="entry name" value="FUN14"/>
    <property type="match status" value="1"/>
</dbReference>
<protein>
    <recommendedName>
        <fullName evidence="14">EF-hand domain-containing family member C2</fullName>
    </recommendedName>
</protein>
<comment type="function">
    <text evidence="13">Microtubule inner protein (MIP) part of the dynein-decorated doublet microtubules (DMTs) in cilia axoneme, which is required for motile cilia beating.</text>
</comment>
<evidence type="ECO:0000256" key="4">
    <source>
        <dbReference type="ARBA" id="ARBA00022490"/>
    </source>
</evidence>
<evidence type="ECO:0000256" key="11">
    <source>
        <dbReference type="ARBA" id="ARBA00023212"/>
    </source>
</evidence>
<feature type="domain" description="DM10" evidence="16">
    <location>
        <begin position="339"/>
        <end position="443"/>
    </location>
</feature>
<keyword evidence="6" id="KW-0677">Repeat</keyword>
<evidence type="ECO:0000313" key="17">
    <source>
        <dbReference type="EMBL" id="KAA0715632.1"/>
    </source>
</evidence>
<name>A0A5A9P0N6_9TELE</name>
<evidence type="ECO:0000256" key="3">
    <source>
        <dbReference type="ARBA" id="ARBA00009160"/>
    </source>
</evidence>
<feature type="domain" description="DM10" evidence="16">
    <location>
        <begin position="505"/>
        <end position="612"/>
    </location>
</feature>
<keyword evidence="12" id="KW-0966">Cell projection</keyword>
<keyword evidence="10" id="KW-0472">Membrane</keyword>
<dbReference type="EMBL" id="SOYY01000010">
    <property type="protein sequence ID" value="KAA0715632.1"/>
    <property type="molecule type" value="Genomic_DNA"/>
</dbReference>
<keyword evidence="5" id="KW-0812">Transmembrane</keyword>
<dbReference type="InterPro" id="IPR007014">
    <property type="entry name" value="FUN14"/>
</dbReference>
<keyword evidence="9" id="KW-0969">Cilium</keyword>
<dbReference type="Proteomes" id="UP000324632">
    <property type="component" value="Chromosome 10"/>
</dbReference>
<organism evidence="17 18">
    <name type="scientific">Triplophysa tibetana</name>
    <dbReference type="NCBI Taxonomy" id="1572043"/>
    <lineage>
        <taxon>Eukaryota</taxon>
        <taxon>Metazoa</taxon>
        <taxon>Chordata</taxon>
        <taxon>Craniata</taxon>
        <taxon>Vertebrata</taxon>
        <taxon>Euteleostomi</taxon>
        <taxon>Actinopterygii</taxon>
        <taxon>Neopterygii</taxon>
        <taxon>Teleostei</taxon>
        <taxon>Ostariophysi</taxon>
        <taxon>Cypriniformes</taxon>
        <taxon>Nemacheilidae</taxon>
        <taxon>Triplophysa</taxon>
    </lineage>
</organism>
<sequence length="839" mass="96370">MADRGEEAESEDELYEVVSITDYARRHQWWSRVFGTSTGPIAEKYSVTSQIMMGGVTGWCAGYLFQRVGKIVATGVGGGFLLLQIANHSGYVQVDWKKVEKDVNKAKKHLKKKANNAPPELNSIVEELGRDKFHKSQHFDYSNGVPLMIGAEKPGIGGELLLGQRARPKYSLFPKGEGSDVPAWVAFDKQVLCFDAYFQETVPQSREEKYRVRKCKIYFYLEDDTIQVVEQELKNSGIPQGTLIRRHQIPLPPPKDEYFYNVHHFKINQEIVLYSRTFMITDCDSFTHNFLRKMGVRLKPSVSTPADPYTTQRQQMEENMNPLRPYERIDTLKQFLEHDSKVLRFSCCWDDTESMFGEPRELILHYFLADDTIEIYEVHFPNSGRDNVPKFLHRGRLPKTGAVEEEFFKDSDLTIGGIINVWGRRVLIRDCDNFTKEYYRSKYGIEDFTPVSNKALPPAKPSRQVPPYTGYGSEEDSLCSCQGLLPKPPQKDFRKLMEKDRQGLVSNVLRFVGKMLTDSPIDKDRVFIIYFYLSDDTMAVFEPPQRNSGIIGGKFSERSRVKKPGQELFKSEMSEYFTAQDLYIGAKLHLNSQPFQLIDADEFTFSYMEQHAEEFPRSNVGTIISKIKSINEEQKKKVKQFFMMSDPGNTGFVPYESFRTLLADMGGQLSEHEIMTLGRTYSLQEQPEMDVGLMLAVAQDQLKKKHFEYFSDMVQAFTHEDRDRSGHLSSKEARIICKSFRLPLSDDFLRTLLKKFHDESEKIDYHAFISGLNWRENPAPAVLPDVTLKFDVDWRGEPAGPAVKTINYLFLLEDVFGSTANFENNPVGPSLLPKPNQEI</sequence>
<evidence type="ECO:0000256" key="12">
    <source>
        <dbReference type="ARBA" id="ARBA00023273"/>
    </source>
</evidence>
<reference evidence="17 18" key="1">
    <citation type="journal article" date="2019" name="Mol. Ecol. Resour.">
        <title>Chromosome-level genome assembly of Triplophysa tibetana, a fish adapted to the harsh high-altitude environment of the Tibetan Plateau.</title>
        <authorList>
            <person name="Yang X."/>
            <person name="Liu H."/>
            <person name="Ma Z."/>
            <person name="Zou Y."/>
            <person name="Zou M."/>
            <person name="Mao Y."/>
            <person name="Li X."/>
            <person name="Wang H."/>
            <person name="Chen T."/>
            <person name="Wang W."/>
            <person name="Yang R."/>
        </authorList>
    </citation>
    <scope>NUCLEOTIDE SEQUENCE [LARGE SCALE GENOMIC DNA]</scope>
    <source>
        <strain evidence="17">TTIB1903HZAU</strain>
        <tissue evidence="17">Muscle</tissue>
    </source>
</reference>
<dbReference type="FunFam" id="1.10.238.10:FF:000375">
    <property type="entry name" value="EF-hand domain-containing family member C2"/>
    <property type="match status" value="1"/>
</dbReference>
<dbReference type="PROSITE" id="PS51336">
    <property type="entry name" value="DM10"/>
    <property type="match status" value="3"/>
</dbReference>
<dbReference type="GO" id="GO:0005509">
    <property type="term" value="F:calcium ion binding"/>
    <property type="evidence" value="ECO:0007669"/>
    <property type="project" value="InterPro"/>
</dbReference>
<evidence type="ECO:0000313" key="18">
    <source>
        <dbReference type="Proteomes" id="UP000324632"/>
    </source>
</evidence>
<dbReference type="PANTHER" id="PTHR12086">
    <property type="entry name" value="EF-HAND DOMAIN C-TERMINAL CONTAINING PROTEIN"/>
    <property type="match status" value="1"/>
</dbReference>
<dbReference type="GO" id="GO:0005741">
    <property type="term" value="C:mitochondrial outer membrane"/>
    <property type="evidence" value="ECO:0007669"/>
    <property type="project" value="UniProtKB-SubCell"/>
</dbReference>
<comment type="caution">
    <text evidence="17">The sequence shown here is derived from an EMBL/GenBank/DDBJ whole genome shotgun (WGS) entry which is preliminary data.</text>
</comment>
<evidence type="ECO:0000259" key="16">
    <source>
        <dbReference type="PROSITE" id="PS51336"/>
    </source>
</evidence>
<dbReference type="GO" id="GO:0010975">
    <property type="term" value="P:regulation of neuron projection development"/>
    <property type="evidence" value="ECO:0007669"/>
    <property type="project" value="TreeGrafter"/>
</dbReference>
<evidence type="ECO:0000256" key="5">
    <source>
        <dbReference type="ARBA" id="ARBA00022692"/>
    </source>
</evidence>
<dbReference type="FunFam" id="2.30.29.170:FF:000001">
    <property type="entry name" value="EF-hand domain containing 1"/>
    <property type="match status" value="1"/>
</dbReference>
<evidence type="ECO:0000256" key="2">
    <source>
        <dbReference type="ARBA" id="ARBA00004611"/>
    </source>
</evidence>
<evidence type="ECO:0000256" key="13">
    <source>
        <dbReference type="ARBA" id="ARBA00035003"/>
    </source>
</evidence>
<evidence type="ECO:0000256" key="9">
    <source>
        <dbReference type="ARBA" id="ARBA00023069"/>
    </source>
</evidence>
<evidence type="ECO:0000256" key="6">
    <source>
        <dbReference type="ARBA" id="ARBA00022737"/>
    </source>
</evidence>
<comment type="similarity">
    <text evidence="3">Belongs to the FUN14 family.</text>
</comment>
<evidence type="ECO:0000256" key="1">
    <source>
        <dbReference type="ARBA" id="ARBA00004374"/>
    </source>
</evidence>
<dbReference type="PROSITE" id="PS50222">
    <property type="entry name" value="EF_HAND_2"/>
    <property type="match status" value="1"/>
</dbReference>
<evidence type="ECO:0000259" key="15">
    <source>
        <dbReference type="PROSITE" id="PS50222"/>
    </source>
</evidence>
<dbReference type="AlphaFoldDB" id="A0A5A9P0N6"/>
<evidence type="ECO:0000256" key="10">
    <source>
        <dbReference type="ARBA" id="ARBA00023136"/>
    </source>
</evidence>
<evidence type="ECO:0000256" key="7">
    <source>
        <dbReference type="ARBA" id="ARBA00022846"/>
    </source>
</evidence>
<keyword evidence="11" id="KW-0206">Cytoskeleton</keyword>
<dbReference type="Pfam" id="PF06565">
    <property type="entry name" value="DM10_dom"/>
    <property type="match status" value="3"/>
</dbReference>
<dbReference type="InterPro" id="IPR040193">
    <property type="entry name" value="EFHC1/EFHC2/EFHB"/>
</dbReference>
<dbReference type="GO" id="GO:0005874">
    <property type="term" value="C:microtubule"/>
    <property type="evidence" value="ECO:0007669"/>
    <property type="project" value="TreeGrafter"/>
</dbReference>
<dbReference type="SUPFAM" id="SSF47473">
    <property type="entry name" value="EF-hand"/>
    <property type="match status" value="1"/>
</dbReference>
<accession>A0A5A9P0N6</accession>
<keyword evidence="4" id="KW-0963">Cytoplasm</keyword>
<gene>
    <name evidence="17" type="ORF">E1301_Tti008471</name>
</gene>
<proteinExistence type="inferred from homology"/>
<feature type="domain" description="EF-hand" evidence="15">
    <location>
        <begin position="633"/>
        <end position="668"/>
    </location>
</feature>
<dbReference type="FunFam" id="2.30.29.170:FF:000003">
    <property type="entry name" value="EF-hand domain (C-terminal) containing 1"/>
    <property type="match status" value="1"/>
</dbReference>
<keyword evidence="7" id="KW-0282">Flagellum</keyword>
<dbReference type="InterPro" id="IPR002048">
    <property type="entry name" value="EF_hand_dom"/>
</dbReference>
<keyword evidence="18" id="KW-1185">Reference proteome</keyword>
<dbReference type="InterPro" id="IPR006602">
    <property type="entry name" value="DM10_dom"/>
</dbReference>
<evidence type="ECO:0000256" key="8">
    <source>
        <dbReference type="ARBA" id="ARBA00022989"/>
    </source>
</evidence>
<dbReference type="Gene3D" id="2.30.29.170">
    <property type="match status" value="3"/>
</dbReference>
<dbReference type="FunFam" id="2.30.29.170:FF:000002">
    <property type="entry name" value="EF-hand domain (C-terminal) containing 1"/>
    <property type="match status" value="1"/>
</dbReference>
<keyword evidence="8" id="KW-1133">Transmembrane helix</keyword>
<comment type="subcellular location">
    <subcellularLocation>
        <location evidence="2">Cytoplasm</location>
        <location evidence="2">Cytoskeleton</location>
        <location evidence="2">Flagellum axoneme</location>
    </subcellularLocation>
    <subcellularLocation>
        <location evidence="1">Mitochondrion outer membrane</location>
        <topology evidence="1">Multi-pass membrane protein</topology>
    </subcellularLocation>
</comment>
<feature type="domain" description="DM10" evidence="16">
    <location>
        <begin position="188"/>
        <end position="295"/>
    </location>
</feature>
<dbReference type="InterPro" id="IPR011992">
    <property type="entry name" value="EF-hand-dom_pair"/>
</dbReference>
<dbReference type="PANTHER" id="PTHR12086:SF11">
    <property type="entry name" value="EF-HAND DOMAIN-CONTAINING FAMILY MEMBER C2"/>
    <property type="match status" value="1"/>
</dbReference>
<dbReference type="Gene3D" id="1.10.238.10">
    <property type="entry name" value="EF-hand"/>
    <property type="match status" value="1"/>
</dbReference>